<feature type="active site" evidence="16">
    <location>
        <position position="379"/>
    </location>
</feature>
<comment type="cofactor">
    <cofactor evidence="1">
        <name>Zn(2+)</name>
        <dbReference type="ChEBI" id="CHEBI:29105"/>
    </cofactor>
</comment>
<dbReference type="InterPro" id="IPR036383">
    <property type="entry name" value="TSP1_rpt_sf"/>
</dbReference>
<dbReference type="Pfam" id="PF19236">
    <property type="entry name" value="ADAMTS_CR_3"/>
    <property type="match status" value="1"/>
</dbReference>
<dbReference type="SUPFAM" id="SSF55486">
    <property type="entry name" value="Metalloproteases ('zincins'), catalytic domain"/>
    <property type="match status" value="1"/>
</dbReference>
<dbReference type="InterPro" id="IPR045371">
    <property type="entry name" value="ADAMTS_CR_3"/>
</dbReference>
<dbReference type="SUPFAM" id="SSF82895">
    <property type="entry name" value="TSP-1 type 1 repeat"/>
    <property type="match status" value="2"/>
</dbReference>
<accession>A0ABQ0F458</accession>
<keyword evidence="12 20" id="KW-0482">Metalloprotease</keyword>
<dbReference type="Pfam" id="PF17771">
    <property type="entry name" value="ADAMTS_CR_2"/>
    <property type="match status" value="1"/>
</dbReference>
<dbReference type="Gene3D" id="2.20.100.10">
    <property type="entry name" value="Thrombospondin type-1 (TSP1) repeat"/>
    <property type="match status" value="2"/>
</dbReference>
<feature type="region of interest" description="Disordered" evidence="17">
    <location>
        <begin position="865"/>
        <end position="893"/>
    </location>
</feature>
<dbReference type="PRINTS" id="PR01861">
    <property type="entry name" value="ADAMTS8"/>
</dbReference>
<feature type="domain" description="Peptidase M12B" evidence="19">
    <location>
        <begin position="234"/>
        <end position="384"/>
    </location>
</feature>
<evidence type="ECO:0000313" key="21">
    <source>
        <dbReference type="Proteomes" id="UP001623349"/>
    </source>
</evidence>
<dbReference type="InterPro" id="IPR041645">
    <property type="entry name" value="ADAMTS_CR_2"/>
</dbReference>
<evidence type="ECO:0000256" key="3">
    <source>
        <dbReference type="ARBA" id="ARBA00022525"/>
    </source>
</evidence>
<dbReference type="SMART" id="SM00209">
    <property type="entry name" value="TSP1"/>
    <property type="match status" value="2"/>
</dbReference>
<dbReference type="Pfam" id="PF00090">
    <property type="entry name" value="TSP_1"/>
    <property type="match status" value="1"/>
</dbReference>
<sequence length="893" mass="97569">MLRDPTATRWPPLLLLLLQLPPPPLVCGAPAGPGTGAQASELVVPTRLPGSASELAFHLSAFGQGFVLRLVPDASFLAPEFKIERLGGSSAAAGGEPGLRGCFFSGTVNGERESLAAMSLCRGLSGSFLLSGEEFTIQPQGAGDSLDQPHRLQRWGPGQRREDPGLAAAEVFPLPQGLEWEVEMGDGPGRERSDDEEDGDQDKEGLHKETEDSRKVPPPFGSKTRSKRFVSEARFVETLLVADASMAAFYGTDLQNHILTVMSMAARIYKHPSIRNSINLVVVKVLIVEEEGWGPEVSDNGGLTLRNFCNWQRRFNKPSDRHPEHYDTAILFTRQNFCGKGEQCDTLGMADVGTICDPNKSCSVIKDEGLQAAYTLAHELGDCLLDAPTSVLPLPTGLPGRSTLYKLDQQCKQIFGPDFRHCPNTSVEDICVQLWCRHRDSDEPICHTKNGSLLWADGTPCGPEHLCLDGSCVFKEEVENPKAVVDGDWGPWGPWGQCSRTCGGGIQFSNRECDNPVPQNGGRFCLGERVKYQSCNTEECPPNVIMAVKQQPWAYGESGKETQRVKAKEGPDDAMLERQEVMCQDEAGKSFREQQCEKYNAYNHTDLDGNFRQWVPKYSGVSPRDRCKLFCRARGRSEFKVFEAKVIDGTLCGPDTLSICVRGQCVKAGCDHVVNSPKKLDKCGVCGGKGTACRKVSGSFTPFSYGYNDIVTIPAGATNIDVKQRSHPGVRNDGSYLALKTASGQYLLNGNLAISAIEQDILMKGTILKYSGSMATLERLQSFQALPEPLTVQLLTVSGEVFPPKVRYTFFVPNDMDISAQNSKERATTNIIQSLPYAEWVLGDWSECPSTCGGGWQRRTVECRDPSGQASDTCDEALKPEDAKPCGSQPCPL</sequence>
<name>A0ABQ0F458_APOSI</name>
<keyword evidence="6" id="KW-0165">Cleavage on pair of basic residues</keyword>
<dbReference type="SMART" id="SM00608">
    <property type="entry name" value="ACR"/>
    <property type="match status" value="1"/>
</dbReference>
<dbReference type="InterPro" id="IPR001590">
    <property type="entry name" value="Peptidase_M12B"/>
</dbReference>
<evidence type="ECO:0000256" key="2">
    <source>
        <dbReference type="ARBA" id="ARBA00004498"/>
    </source>
</evidence>
<keyword evidence="10" id="KW-0378">Hydrolase</keyword>
<dbReference type="InterPro" id="IPR000884">
    <property type="entry name" value="TSP1_rpt"/>
</dbReference>
<keyword evidence="11" id="KW-0862">Zinc</keyword>
<dbReference type="InterPro" id="IPR006586">
    <property type="entry name" value="ADAM_Cys-rich"/>
</dbReference>
<dbReference type="Pfam" id="PF05986">
    <property type="entry name" value="ADAMTS_spacer1"/>
    <property type="match status" value="1"/>
</dbReference>
<dbReference type="Pfam" id="PF01562">
    <property type="entry name" value="Pep_M12B_propep"/>
    <property type="match status" value="1"/>
</dbReference>
<comment type="caution">
    <text evidence="16">Lacks conserved residue(s) required for the propagation of feature annotation.</text>
</comment>
<dbReference type="InterPro" id="IPR002870">
    <property type="entry name" value="Peptidase_M12B_N"/>
</dbReference>
<feature type="signal peptide" evidence="18">
    <location>
        <begin position="1"/>
        <end position="28"/>
    </location>
</feature>
<keyword evidence="4" id="KW-0272">Extracellular matrix</keyword>
<dbReference type="CDD" id="cd04273">
    <property type="entry name" value="ZnMc_ADAMTS_like"/>
    <property type="match status" value="1"/>
</dbReference>
<evidence type="ECO:0000256" key="17">
    <source>
        <dbReference type="SAM" id="MobiDB-lite"/>
    </source>
</evidence>
<dbReference type="InterPro" id="IPR010294">
    <property type="entry name" value="ADAMTS_spacer1"/>
</dbReference>
<dbReference type="Pfam" id="PF19030">
    <property type="entry name" value="TSP1_ADAMTS"/>
    <property type="match status" value="1"/>
</dbReference>
<dbReference type="Proteomes" id="UP001623349">
    <property type="component" value="Unassembled WGS sequence"/>
</dbReference>
<dbReference type="Gene3D" id="2.60.120.830">
    <property type="match status" value="1"/>
</dbReference>
<evidence type="ECO:0000256" key="6">
    <source>
        <dbReference type="ARBA" id="ARBA00022685"/>
    </source>
</evidence>
<dbReference type="EMBL" id="BAAFST010000009">
    <property type="protein sequence ID" value="GAB1294000.1"/>
    <property type="molecule type" value="Genomic_DNA"/>
</dbReference>
<dbReference type="PANTHER" id="PTHR13723">
    <property type="entry name" value="ADAMTS A DISINTEGRIN AND METALLOPROTEASE WITH THROMBOSPONDIN MOTIFS PROTEASE"/>
    <property type="match status" value="1"/>
</dbReference>
<evidence type="ECO:0000259" key="19">
    <source>
        <dbReference type="PROSITE" id="PS50215"/>
    </source>
</evidence>
<keyword evidence="13" id="KW-0865">Zymogen</keyword>
<dbReference type="Gene3D" id="3.40.1620.60">
    <property type="match status" value="1"/>
</dbReference>
<evidence type="ECO:0000256" key="12">
    <source>
        <dbReference type="ARBA" id="ARBA00023049"/>
    </source>
</evidence>
<evidence type="ECO:0000256" key="14">
    <source>
        <dbReference type="ARBA" id="ARBA00023157"/>
    </source>
</evidence>
<evidence type="ECO:0000256" key="15">
    <source>
        <dbReference type="ARBA" id="ARBA00023180"/>
    </source>
</evidence>
<evidence type="ECO:0000256" key="1">
    <source>
        <dbReference type="ARBA" id="ARBA00001947"/>
    </source>
</evidence>
<organism evidence="20 21">
    <name type="scientific">Apodemus speciosus</name>
    <name type="common">Large Japanese field mouse</name>
    <dbReference type="NCBI Taxonomy" id="105296"/>
    <lineage>
        <taxon>Eukaryota</taxon>
        <taxon>Metazoa</taxon>
        <taxon>Chordata</taxon>
        <taxon>Craniata</taxon>
        <taxon>Vertebrata</taxon>
        <taxon>Euteleostomi</taxon>
        <taxon>Mammalia</taxon>
        <taxon>Eutheria</taxon>
        <taxon>Euarchontoglires</taxon>
        <taxon>Glires</taxon>
        <taxon>Rodentia</taxon>
        <taxon>Myomorpha</taxon>
        <taxon>Muroidea</taxon>
        <taxon>Muridae</taxon>
        <taxon>Murinae</taxon>
        <taxon>Apodemus</taxon>
    </lineage>
</organism>
<feature type="compositionally biased region" description="Basic and acidic residues" evidence="17">
    <location>
        <begin position="202"/>
        <end position="215"/>
    </location>
</feature>
<evidence type="ECO:0000256" key="18">
    <source>
        <dbReference type="SAM" id="SignalP"/>
    </source>
</evidence>
<keyword evidence="8 18" id="KW-0732">Signal</keyword>
<dbReference type="Gene3D" id="3.40.390.10">
    <property type="entry name" value="Collagenase (Catalytic Domain)"/>
    <property type="match status" value="1"/>
</dbReference>
<evidence type="ECO:0000313" key="20">
    <source>
        <dbReference type="EMBL" id="GAB1294000.1"/>
    </source>
</evidence>
<proteinExistence type="predicted"/>
<dbReference type="PANTHER" id="PTHR13723:SF41">
    <property type="entry name" value="A DISINTEGRIN AND METALLOPROTEINASE WITH THROMBOSPONDIN MOTIFS 8"/>
    <property type="match status" value="1"/>
</dbReference>
<keyword evidence="15" id="KW-0325">Glycoprotein</keyword>
<evidence type="ECO:0000256" key="9">
    <source>
        <dbReference type="ARBA" id="ARBA00022737"/>
    </source>
</evidence>
<comment type="caution">
    <text evidence="20">The sequence shown here is derived from an EMBL/GenBank/DDBJ whole genome shotgun (WGS) entry which is preliminary data.</text>
</comment>
<evidence type="ECO:0000256" key="5">
    <source>
        <dbReference type="ARBA" id="ARBA00022670"/>
    </source>
</evidence>
<dbReference type="InterPro" id="IPR050439">
    <property type="entry name" value="ADAMTS_ADAMTS-like"/>
</dbReference>
<evidence type="ECO:0000256" key="7">
    <source>
        <dbReference type="ARBA" id="ARBA00022723"/>
    </source>
</evidence>
<keyword evidence="5" id="KW-0645">Protease</keyword>
<feature type="region of interest" description="Disordered" evidence="17">
    <location>
        <begin position="139"/>
        <end position="163"/>
    </location>
</feature>
<dbReference type="PROSITE" id="PS50092">
    <property type="entry name" value="TSP1"/>
    <property type="match status" value="2"/>
</dbReference>
<feature type="chain" id="PRO_5047245468" evidence="18">
    <location>
        <begin position="29"/>
        <end position="893"/>
    </location>
</feature>
<protein>
    <submittedName>
        <fullName evidence="20">A disintegrin and metalloproteinase with thrombospondin motifs 8</fullName>
    </submittedName>
</protein>
<evidence type="ECO:0000256" key="13">
    <source>
        <dbReference type="ARBA" id="ARBA00023145"/>
    </source>
</evidence>
<evidence type="ECO:0000256" key="8">
    <source>
        <dbReference type="ARBA" id="ARBA00022729"/>
    </source>
</evidence>
<keyword evidence="21" id="KW-1185">Reference proteome</keyword>
<dbReference type="GO" id="GO:0008237">
    <property type="term" value="F:metallopeptidase activity"/>
    <property type="evidence" value="ECO:0007669"/>
    <property type="project" value="UniProtKB-KW"/>
</dbReference>
<evidence type="ECO:0000256" key="16">
    <source>
        <dbReference type="PROSITE-ProRule" id="PRU00276"/>
    </source>
</evidence>
<gene>
    <name evidence="20" type="ORF">APTSU1_000923300</name>
</gene>
<evidence type="ECO:0000256" key="10">
    <source>
        <dbReference type="ARBA" id="ARBA00022801"/>
    </source>
</evidence>
<evidence type="ECO:0000256" key="4">
    <source>
        <dbReference type="ARBA" id="ARBA00022530"/>
    </source>
</evidence>
<dbReference type="PROSITE" id="PS50215">
    <property type="entry name" value="ADAM_MEPRO"/>
    <property type="match status" value="1"/>
</dbReference>
<dbReference type="Pfam" id="PF01421">
    <property type="entry name" value="Reprolysin"/>
    <property type="match status" value="1"/>
</dbReference>
<keyword evidence="9" id="KW-0677">Repeat</keyword>
<keyword evidence="3" id="KW-0964">Secreted</keyword>
<comment type="subcellular location">
    <subcellularLocation>
        <location evidence="2">Secreted</location>
        <location evidence="2">Extracellular space</location>
        <location evidence="2">Extracellular matrix</location>
    </subcellularLocation>
</comment>
<keyword evidence="7" id="KW-0479">Metal-binding</keyword>
<dbReference type="InterPro" id="IPR013277">
    <property type="entry name" value="Pept_M12B_ADAM-TS8"/>
</dbReference>
<evidence type="ECO:0000256" key="11">
    <source>
        <dbReference type="ARBA" id="ARBA00022833"/>
    </source>
</evidence>
<keyword evidence="14" id="KW-1015">Disulfide bond</keyword>
<dbReference type="InterPro" id="IPR024079">
    <property type="entry name" value="MetalloPept_cat_dom_sf"/>
</dbReference>
<feature type="region of interest" description="Disordered" evidence="17">
    <location>
        <begin position="177"/>
        <end position="225"/>
    </location>
</feature>
<reference evidence="20 21" key="1">
    <citation type="submission" date="2024-08" db="EMBL/GenBank/DDBJ databases">
        <title>The draft genome of Apodemus speciosus.</title>
        <authorList>
            <person name="Nabeshima K."/>
            <person name="Suzuki S."/>
            <person name="Onuma M."/>
        </authorList>
    </citation>
    <scope>NUCLEOTIDE SEQUENCE [LARGE SCALE GENOMIC DNA]</scope>
    <source>
        <strain evidence="20">IB14-021</strain>
    </source>
</reference>